<dbReference type="EMBL" id="SPNV01000151">
    <property type="protein sequence ID" value="KAF5859822.1"/>
    <property type="molecule type" value="Genomic_DNA"/>
</dbReference>
<proteinExistence type="predicted"/>
<comment type="caution">
    <text evidence="1">The sequence shown here is derived from an EMBL/GenBank/DDBJ whole genome shotgun (WGS) entry which is preliminary data.</text>
</comment>
<evidence type="ECO:0000313" key="2">
    <source>
        <dbReference type="Proteomes" id="UP000541154"/>
    </source>
</evidence>
<dbReference type="Proteomes" id="UP000541154">
    <property type="component" value="Unassembled WGS sequence"/>
</dbReference>
<keyword evidence="2" id="KW-1185">Reference proteome</keyword>
<evidence type="ECO:0000313" key="1">
    <source>
        <dbReference type="EMBL" id="KAF5859822.1"/>
    </source>
</evidence>
<protein>
    <submittedName>
        <fullName evidence="1">Uncharacterized protein</fullName>
    </submittedName>
</protein>
<organism evidence="1 2">
    <name type="scientific">Petromyces alliaceus</name>
    <name type="common">Aspergillus alliaceus</name>
    <dbReference type="NCBI Taxonomy" id="209559"/>
    <lineage>
        <taxon>Eukaryota</taxon>
        <taxon>Fungi</taxon>
        <taxon>Dikarya</taxon>
        <taxon>Ascomycota</taxon>
        <taxon>Pezizomycotina</taxon>
        <taxon>Eurotiomycetes</taxon>
        <taxon>Eurotiomycetidae</taxon>
        <taxon>Eurotiales</taxon>
        <taxon>Aspergillaceae</taxon>
        <taxon>Aspergillus</taxon>
        <taxon>Aspergillus subgen. Circumdati</taxon>
    </lineage>
</organism>
<sequence>MDTLSLAGLSTNELIFGIRIAGILCRRNSTLEIAAGLAILQILKGDIRVNRGYNLVSVELDIGITVGELCLSELFLVKDGRPRPPAETPGIADVLSRMMLLPASAVLDRASGYDWQEKRPDGELTEPKDPGKVGLSCLSRELFGNPKGAVDMGTSSDRAIVTCMGIELKGFSGRGRVDSSGLVGIQLEVAVKAGGKDEDEEPFRL</sequence>
<dbReference type="AlphaFoldDB" id="A0A8H6A1I1"/>
<accession>A0A8H6A1I1</accession>
<gene>
    <name evidence="1" type="ORF">ETB97_002374</name>
</gene>
<name>A0A8H6A1I1_PETAA</name>
<reference evidence="1 2" key="1">
    <citation type="submission" date="2019-04" db="EMBL/GenBank/DDBJ databases">
        <title>Aspergillus burnettii sp. nov., novel species from soil in southeast Queensland.</title>
        <authorList>
            <person name="Gilchrist C.L.M."/>
            <person name="Pitt J.I."/>
            <person name="Lange L."/>
            <person name="Lacey H.J."/>
            <person name="Vuong D."/>
            <person name="Midgley D.J."/>
            <person name="Greenfield P."/>
            <person name="Bradbury M."/>
            <person name="Lacey E."/>
            <person name="Busk P.K."/>
            <person name="Pilgaard B."/>
            <person name="Chooi Y.H."/>
            <person name="Piggott A.M."/>
        </authorList>
    </citation>
    <scope>NUCLEOTIDE SEQUENCE [LARGE SCALE GENOMIC DNA]</scope>
    <source>
        <strain evidence="1 2">FRR 5400</strain>
    </source>
</reference>